<feature type="domain" description="BEACH" evidence="1">
    <location>
        <begin position="159"/>
        <end position="235"/>
    </location>
</feature>
<dbReference type="InterPro" id="IPR036372">
    <property type="entry name" value="BEACH_dom_sf"/>
</dbReference>
<accession>A0A9P1MY32</accession>
<dbReference type="OrthoDB" id="29306at2759"/>
<name>A0A9P1MY32_9PELO</name>
<gene>
    <name evidence="2" type="ORF">CAMP_LOCUS7156</name>
</gene>
<evidence type="ECO:0000259" key="1">
    <source>
        <dbReference type="PROSITE" id="PS50197"/>
    </source>
</evidence>
<dbReference type="AlphaFoldDB" id="A0A9P1MY32"/>
<evidence type="ECO:0000313" key="2">
    <source>
        <dbReference type="EMBL" id="CAI5444519.1"/>
    </source>
</evidence>
<dbReference type="InterPro" id="IPR000409">
    <property type="entry name" value="BEACH_dom"/>
</dbReference>
<protein>
    <recommendedName>
        <fullName evidence="1">BEACH domain-containing protein</fullName>
    </recommendedName>
</protein>
<dbReference type="SUPFAM" id="SSF81837">
    <property type="entry name" value="BEACH domain"/>
    <property type="match status" value="1"/>
</dbReference>
<sequence length="235" mass="28143">MPWNLAEFQNVRENPENSPNFRIVQLTAQEDNTEKIWKLAENLKISTFHKNTEIFHAIQIIPHFLLPVAIFERNSGIFAVYSRKNEHVPLETLIRYSYSNLPNFDLQRLNFLSHSLLEIYSQILQRGIWADFRIENFRISDDLWIEFDVFGQFLRRAEAENAENLSLEEIQWKWIRREISNFEYLHILNQKAGRVRGEVHNHPIFPWVTDFCGNFRPLNRTKYRLNKGDDQLKLV</sequence>
<dbReference type="EMBL" id="CANHGI010000003">
    <property type="protein sequence ID" value="CAI5444519.1"/>
    <property type="molecule type" value="Genomic_DNA"/>
</dbReference>
<dbReference type="PANTHER" id="PTHR46866:SF1">
    <property type="entry name" value="GH12955P"/>
    <property type="match status" value="1"/>
</dbReference>
<comment type="caution">
    <text evidence="2">The sequence shown here is derived from an EMBL/GenBank/DDBJ whole genome shotgun (WGS) entry which is preliminary data.</text>
</comment>
<dbReference type="Gene3D" id="1.10.1540.10">
    <property type="entry name" value="BEACH domain"/>
    <property type="match status" value="1"/>
</dbReference>
<dbReference type="Proteomes" id="UP001152747">
    <property type="component" value="Unassembled WGS sequence"/>
</dbReference>
<reference evidence="2" key="1">
    <citation type="submission" date="2022-11" db="EMBL/GenBank/DDBJ databases">
        <authorList>
            <person name="Kikuchi T."/>
        </authorList>
    </citation>
    <scope>NUCLEOTIDE SEQUENCE</scope>
    <source>
        <strain evidence="2">PS1010</strain>
    </source>
</reference>
<dbReference type="PROSITE" id="PS50197">
    <property type="entry name" value="BEACH"/>
    <property type="match status" value="1"/>
</dbReference>
<keyword evidence="3" id="KW-1185">Reference proteome</keyword>
<dbReference type="Pfam" id="PF02138">
    <property type="entry name" value="Beach"/>
    <property type="match status" value="1"/>
</dbReference>
<organism evidence="2 3">
    <name type="scientific">Caenorhabditis angaria</name>
    <dbReference type="NCBI Taxonomy" id="860376"/>
    <lineage>
        <taxon>Eukaryota</taxon>
        <taxon>Metazoa</taxon>
        <taxon>Ecdysozoa</taxon>
        <taxon>Nematoda</taxon>
        <taxon>Chromadorea</taxon>
        <taxon>Rhabditida</taxon>
        <taxon>Rhabditina</taxon>
        <taxon>Rhabditomorpha</taxon>
        <taxon>Rhabditoidea</taxon>
        <taxon>Rhabditidae</taxon>
        <taxon>Peloderinae</taxon>
        <taxon>Caenorhabditis</taxon>
    </lineage>
</organism>
<evidence type="ECO:0000313" key="3">
    <source>
        <dbReference type="Proteomes" id="UP001152747"/>
    </source>
</evidence>
<proteinExistence type="predicted"/>
<dbReference type="PANTHER" id="PTHR46866">
    <property type="entry name" value="GH12955P"/>
    <property type="match status" value="1"/>
</dbReference>